<keyword evidence="2" id="KW-0633">Potassium transport</keyword>
<accession>A0AAW2P4J3</accession>
<keyword evidence="1" id="KW-0813">Transport</keyword>
<name>A0AAW2P4J3_SESRA</name>
<evidence type="ECO:0000256" key="4">
    <source>
        <dbReference type="ARBA" id="ARBA00023065"/>
    </source>
</evidence>
<proteinExistence type="predicted"/>
<dbReference type="AlphaFoldDB" id="A0AAW2P4J3"/>
<dbReference type="EMBL" id="JACGWJ010000018">
    <property type="protein sequence ID" value="KAL0351167.1"/>
    <property type="molecule type" value="Genomic_DNA"/>
</dbReference>
<evidence type="ECO:0000259" key="5">
    <source>
        <dbReference type="Pfam" id="PF23256"/>
    </source>
</evidence>
<sequence length="204" mass="22137">MPSESSSKATMGSSLCISLVAISPYATMHDEVCDMAIRRQAFVIITHFHRRLGRTGMIESFQPGIKMMNDGIIEMAPCSLAIVIDRAPSATFSPTWGHALPISSSGALMSQMVRKQRVQYVEEGVENGAGTVAVVRSIEDHYDLIIVGRYHPKSLLMLGLSDWEGGSELGAVGNMFALADSNNHSTIVVVQQHNVLFAVDSTRT</sequence>
<keyword evidence="4" id="KW-0406">Ion transport</keyword>
<reference evidence="6" key="1">
    <citation type="submission" date="2020-06" db="EMBL/GenBank/DDBJ databases">
        <authorList>
            <person name="Li T."/>
            <person name="Hu X."/>
            <person name="Zhang T."/>
            <person name="Song X."/>
            <person name="Zhang H."/>
            <person name="Dai N."/>
            <person name="Sheng W."/>
            <person name="Hou X."/>
            <person name="Wei L."/>
        </authorList>
    </citation>
    <scope>NUCLEOTIDE SEQUENCE</scope>
    <source>
        <strain evidence="6">G02</strain>
        <tissue evidence="6">Leaf</tissue>
    </source>
</reference>
<evidence type="ECO:0000313" key="6">
    <source>
        <dbReference type="EMBL" id="KAL0351167.1"/>
    </source>
</evidence>
<dbReference type="InterPro" id="IPR050794">
    <property type="entry name" value="CPA2_transporter"/>
</dbReference>
<protein>
    <submittedName>
        <fullName evidence="6">Cation/H(+) antiporter 14</fullName>
    </submittedName>
</protein>
<keyword evidence="3" id="KW-0630">Potassium</keyword>
<dbReference type="GO" id="GO:0006813">
    <property type="term" value="P:potassium ion transport"/>
    <property type="evidence" value="ECO:0007669"/>
    <property type="project" value="UniProtKB-KW"/>
</dbReference>
<evidence type="ECO:0000256" key="2">
    <source>
        <dbReference type="ARBA" id="ARBA00022538"/>
    </source>
</evidence>
<gene>
    <name evidence="6" type="ORF">Sradi_4265900</name>
</gene>
<dbReference type="PANTHER" id="PTHR32468">
    <property type="entry name" value="CATION/H + ANTIPORTER"/>
    <property type="match status" value="1"/>
</dbReference>
<dbReference type="PANTHER" id="PTHR32468:SF114">
    <property type="entry name" value="CATION_H+ EXCHANGER DOMAIN-CONTAINING PROTEIN"/>
    <property type="match status" value="1"/>
</dbReference>
<dbReference type="GO" id="GO:0006885">
    <property type="term" value="P:regulation of pH"/>
    <property type="evidence" value="ECO:0007669"/>
    <property type="project" value="TreeGrafter"/>
</dbReference>
<dbReference type="GO" id="GO:0012505">
    <property type="term" value="C:endomembrane system"/>
    <property type="evidence" value="ECO:0007669"/>
    <property type="project" value="TreeGrafter"/>
</dbReference>
<reference evidence="6" key="2">
    <citation type="journal article" date="2024" name="Plant">
        <title>Genomic evolution and insights into agronomic trait innovations of Sesamum species.</title>
        <authorList>
            <person name="Miao H."/>
            <person name="Wang L."/>
            <person name="Qu L."/>
            <person name="Liu H."/>
            <person name="Sun Y."/>
            <person name="Le M."/>
            <person name="Wang Q."/>
            <person name="Wei S."/>
            <person name="Zheng Y."/>
            <person name="Lin W."/>
            <person name="Duan Y."/>
            <person name="Cao H."/>
            <person name="Xiong S."/>
            <person name="Wang X."/>
            <person name="Wei L."/>
            <person name="Li C."/>
            <person name="Ma Q."/>
            <person name="Ju M."/>
            <person name="Zhao R."/>
            <person name="Li G."/>
            <person name="Mu C."/>
            <person name="Tian Q."/>
            <person name="Mei H."/>
            <person name="Zhang T."/>
            <person name="Gao T."/>
            <person name="Zhang H."/>
        </authorList>
    </citation>
    <scope>NUCLEOTIDE SEQUENCE</scope>
    <source>
        <strain evidence="6">G02</strain>
    </source>
</reference>
<feature type="domain" description="Cation/H(+) antiporter central" evidence="5">
    <location>
        <begin position="17"/>
        <end position="87"/>
    </location>
</feature>
<evidence type="ECO:0000256" key="3">
    <source>
        <dbReference type="ARBA" id="ARBA00022958"/>
    </source>
</evidence>
<organism evidence="6">
    <name type="scientific">Sesamum radiatum</name>
    <name type="common">Black benniseed</name>
    <dbReference type="NCBI Taxonomy" id="300843"/>
    <lineage>
        <taxon>Eukaryota</taxon>
        <taxon>Viridiplantae</taxon>
        <taxon>Streptophyta</taxon>
        <taxon>Embryophyta</taxon>
        <taxon>Tracheophyta</taxon>
        <taxon>Spermatophyta</taxon>
        <taxon>Magnoliopsida</taxon>
        <taxon>eudicotyledons</taxon>
        <taxon>Gunneridae</taxon>
        <taxon>Pentapetalae</taxon>
        <taxon>asterids</taxon>
        <taxon>lamiids</taxon>
        <taxon>Lamiales</taxon>
        <taxon>Pedaliaceae</taxon>
        <taxon>Sesamum</taxon>
    </lineage>
</organism>
<dbReference type="GO" id="GO:0098662">
    <property type="term" value="P:inorganic cation transmembrane transport"/>
    <property type="evidence" value="ECO:0007669"/>
    <property type="project" value="TreeGrafter"/>
</dbReference>
<comment type="caution">
    <text evidence="6">The sequence shown here is derived from an EMBL/GenBank/DDBJ whole genome shotgun (WGS) entry which is preliminary data.</text>
</comment>
<dbReference type="InterPro" id="IPR057291">
    <property type="entry name" value="CHX17_2nd"/>
</dbReference>
<dbReference type="Pfam" id="PF23256">
    <property type="entry name" value="CHX17_2nd"/>
    <property type="match status" value="1"/>
</dbReference>
<evidence type="ECO:0000256" key="1">
    <source>
        <dbReference type="ARBA" id="ARBA00022448"/>
    </source>
</evidence>